<accession>A0ACC1RI41</accession>
<name>A0ACC1RI41_9HYPO</name>
<sequence length="149" mass="15830">MAFGTLRQKSVKGIHILTDNIEAALLLTAELCHTVAVHLERPEGANRVLVDSLELGVILGLTLQIHLSEHVQGGLLTVLTEAGTTLGLNGTGQLPATLASLEAESFTVVASSNDLILAGPDQALERQLLRGDGDNSARWLLPARRGRQQ</sequence>
<organism evidence="1 2">
    <name type="scientific">Fusarium decemcellulare</name>
    <dbReference type="NCBI Taxonomy" id="57161"/>
    <lineage>
        <taxon>Eukaryota</taxon>
        <taxon>Fungi</taxon>
        <taxon>Dikarya</taxon>
        <taxon>Ascomycota</taxon>
        <taxon>Pezizomycotina</taxon>
        <taxon>Sordariomycetes</taxon>
        <taxon>Hypocreomycetidae</taxon>
        <taxon>Hypocreales</taxon>
        <taxon>Nectriaceae</taxon>
        <taxon>Fusarium</taxon>
        <taxon>Fusarium decemcellulare species complex</taxon>
    </lineage>
</organism>
<protein>
    <submittedName>
        <fullName evidence="1">Uncharacterized protein</fullName>
    </submittedName>
</protein>
<proteinExistence type="predicted"/>
<gene>
    <name evidence="1" type="ORF">NM208_g14583</name>
</gene>
<dbReference type="EMBL" id="JANRMS010003478">
    <property type="protein sequence ID" value="KAJ3518253.1"/>
    <property type="molecule type" value="Genomic_DNA"/>
</dbReference>
<reference evidence="1" key="1">
    <citation type="submission" date="2022-08" db="EMBL/GenBank/DDBJ databases">
        <title>Genome Sequence of Fusarium decemcellulare.</title>
        <authorList>
            <person name="Buettner E."/>
        </authorList>
    </citation>
    <scope>NUCLEOTIDE SEQUENCE</scope>
    <source>
        <strain evidence="1">Babe19</strain>
    </source>
</reference>
<evidence type="ECO:0000313" key="2">
    <source>
        <dbReference type="Proteomes" id="UP001148629"/>
    </source>
</evidence>
<comment type="caution">
    <text evidence="1">The sequence shown here is derived from an EMBL/GenBank/DDBJ whole genome shotgun (WGS) entry which is preliminary data.</text>
</comment>
<dbReference type="Proteomes" id="UP001148629">
    <property type="component" value="Unassembled WGS sequence"/>
</dbReference>
<evidence type="ECO:0000313" key="1">
    <source>
        <dbReference type="EMBL" id="KAJ3518253.1"/>
    </source>
</evidence>
<keyword evidence="2" id="KW-1185">Reference proteome</keyword>